<accession>A0A8S2XKT6</accession>
<comment type="caution">
    <text evidence="2">The sequence shown here is derived from an EMBL/GenBank/DDBJ whole genome shotgun (WGS) entry which is preliminary data.</text>
</comment>
<evidence type="ECO:0000313" key="2">
    <source>
        <dbReference type="EMBL" id="CAF4504163.1"/>
    </source>
</evidence>
<evidence type="ECO:0000313" key="3">
    <source>
        <dbReference type="Proteomes" id="UP000676336"/>
    </source>
</evidence>
<dbReference type="Proteomes" id="UP000676336">
    <property type="component" value="Unassembled WGS sequence"/>
</dbReference>
<name>A0A8S2XKT6_9BILA</name>
<dbReference type="EMBL" id="CAJOBI010082551">
    <property type="protein sequence ID" value="CAF4504163.1"/>
    <property type="molecule type" value="Genomic_DNA"/>
</dbReference>
<reference evidence="2" key="1">
    <citation type="submission" date="2021-02" db="EMBL/GenBank/DDBJ databases">
        <authorList>
            <person name="Nowell W R."/>
        </authorList>
    </citation>
    <scope>NUCLEOTIDE SEQUENCE</scope>
</reference>
<evidence type="ECO:0000256" key="1">
    <source>
        <dbReference type="SAM" id="MobiDB-lite"/>
    </source>
</evidence>
<organism evidence="2 3">
    <name type="scientific">Rotaria magnacalcarata</name>
    <dbReference type="NCBI Taxonomy" id="392030"/>
    <lineage>
        <taxon>Eukaryota</taxon>
        <taxon>Metazoa</taxon>
        <taxon>Spiralia</taxon>
        <taxon>Gnathifera</taxon>
        <taxon>Rotifera</taxon>
        <taxon>Eurotatoria</taxon>
        <taxon>Bdelloidea</taxon>
        <taxon>Philodinida</taxon>
        <taxon>Philodinidae</taxon>
        <taxon>Rotaria</taxon>
    </lineage>
</organism>
<feature type="region of interest" description="Disordered" evidence="1">
    <location>
        <begin position="16"/>
        <end position="44"/>
    </location>
</feature>
<protein>
    <submittedName>
        <fullName evidence="2">Uncharacterized protein</fullName>
    </submittedName>
</protein>
<feature type="non-terminal residue" evidence="2">
    <location>
        <position position="1"/>
    </location>
</feature>
<dbReference type="AlphaFoldDB" id="A0A8S2XKT6"/>
<sequence>MNFSDAISANLLSIQEQNKNSNLGRRFSDRQVAPHRPASKHRSS</sequence>
<gene>
    <name evidence="2" type="ORF">SMN809_LOCUS35051</name>
</gene>
<proteinExistence type="predicted"/>